<evidence type="ECO:0000313" key="2">
    <source>
        <dbReference type="EMBL" id="PJE25890.1"/>
    </source>
</evidence>
<evidence type="ECO:0000313" key="5">
    <source>
        <dbReference type="Proteomes" id="UP000231702"/>
    </source>
</evidence>
<dbReference type="OrthoDB" id="7872410at2"/>
<organism evidence="3 4">
    <name type="scientific">Pseudooceanicola antarcticus</name>
    <dbReference type="NCBI Taxonomy" id="1247613"/>
    <lineage>
        <taxon>Bacteria</taxon>
        <taxon>Pseudomonadati</taxon>
        <taxon>Pseudomonadota</taxon>
        <taxon>Alphaproteobacteria</taxon>
        <taxon>Rhodobacterales</taxon>
        <taxon>Paracoccaceae</taxon>
        <taxon>Pseudooceanicola</taxon>
    </lineage>
</organism>
<feature type="region of interest" description="Disordered" evidence="1">
    <location>
        <begin position="117"/>
        <end position="138"/>
    </location>
</feature>
<dbReference type="Proteomes" id="UP000231655">
    <property type="component" value="Unassembled WGS sequence"/>
</dbReference>
<dbReference type="RefSeq" id="WP_097146055.1">
    <property type="nucleotide sequence ID" value="NZ_OBEA01000004.1"/>
</dbReference>
<dbReference type="EMBL" id="OBEA01000004">
    <property type="protein sequence ID" value="SNY52464.1"/>
    <property type="molecule type" value="Genomic_DNA"/>
</dbReference>
<keyword evidence="5" id="KW-1185">Reference proteome</keyword>
<accession>A0A285IWU1</accession>
<dbReference type="EMBL" id="PGTD01000023">
    <property type="protein sequence ID" value="PJE25890.1"/>
    <property type="molecule type" value="Genomic_DNA"/>
</dbReference>
<reference evidence="2 5" key="2">
    <citation type="journal article" date="2018" name="Int. J. Syst. Evol. Microbiol.">
        <title>Pseudooceanicola lipolyticus sp. nov., a marine alphaproteobacterium, reclassification of Oceanicola flagellatus as Pseudooceanicola flagellatus comb. nov. and emended description of the genus Pseudooceanicola.</title>
        <authorList>
            <person name="Huang M.-M."/>
            <person name="Guo L.-L."/>
            <person name="Wu Y.-H."/>
            <person name="Lai Q.-L."/>
            <person name="Shao Z.-Z."/>
            <person name="Wang C.-S."/>
            <person name="Wu M."/>
            <person name="Xu X.-W."/>
        </authorList>
    </citation>
    <scope>NUCLEOTIDE SEQUENCE [LARGE SCALE GENOMIC DNA]</scope>
    <source>
        <strain evidence="2 5">Ar-45</strain>
    </source>
</reference>
<dbReference type="Proteomes" id="UP000231702">
    <property type="component" value="Unassembled WGS sequence"/>
</dbReference>
<dbReference type="AlphaFoldDB" id="A0A285IWU1"/>
<evidence type="ECO:0000256" key="1">
    <source>
        <dbReference type="SAM" id="MobiDB-lite"/>
    </source>
</evidence>
<gene>
    <name evidence="2" type="ORF">CVM39_19510</name>
    <name evidence="3" type="ORF">SAMN06297129_2313</name>
</gene>
<proteinExistence type="predicted"/>
<evidence type="ECO:0000313" key="4">
    <source>
        <dbReference type="Proteomes" id="UP000231655"/>
    </source>
</evidence>
<sequence length="138" mass="14817">MSDAPDPYASEAPLGHLDLPAPELAEILAGQVAGLRGLTSGLEEALSASLCSCKPLTEDAFLTLQRIDYMRQALKDLEGILQRFGPSLDWSEGHGVTHEALHASVDMGDSIKPILKASKNRPQEEDTPTHGSGDLDLW</sequence>
<reference evidence="3 4" key="1">
    <citation type="submission" date="2017-09" db="EMBL/GenBank/DDBJ databases">
        <authorList>
            <person name="Ehlers B."/>
            <person name="Leendertz F.H."/>
        </authorList>
    </citation>
    <scope>NUCLEOTIDE SEQUENCE [LARGE SCALE GENOMIC DNA]</scope>
    <source>
        <strain evidence="3 4">CGMCC 1.12662</strain>
    </source>
</reference>
<protein>
    <submittedName>
        <fullName evidence="3">Uncharacterized protein</fullName>
    </submittedName>
</protein>
<name>A0A285IWU1_9RHOB</name>
<evidence type="ECO:0000313" key="3">
    <source>
        <dbReference type="EMBL" id="SNY52464.1"/>
    </source>
</evidence>